<evidence type="ECO:0000313" key="2">
    <source>
        <dbReference type="Proteomes" id="UP001209878"/>
    </source>
</evidence>
<dbReference type="AlphaFoldDB" id="A0AAD9L3R3"/>
<comment type="caution">
    <text evidence="1">The sequence shown here is derived from an EMBL/GenBank/DDBJ whole genome shotgun (WGS) entry which is preliminary data.</text>
</comment>
<evidence type="ECO:0000313" key="1">
    <source>
        <dbReference type="EMBL" id="KAK2182346.1"/>
    </source>
</evidence>
<accession>A0AAD9L3R3</accession>
<organism evidence="1 2">
    <name type="scientific">Ridgeia piscesae</name>
    <name type="common">Tubeworm</name>
    <dbReference type="NCBI Taxonomy" id="27915"/>
    <lineage>
        <taxon>Eukaryota</taxon>
        <taxon>Metazoa</taxon>
        <taxon>Spiralia</taxon>
        <taxon>Lophotrochozoa</taxon>
        <taxon>Annelida</taxon>
        <taxon>Polychaeta</taxon>
        <taxon>Sedentaria</taxon>
        <taxon>Canalipalpata</taxon>
        <taxon>Sabellida</taxon>
        <taxon>Siboglinidae</taxon>
        <taxon>Ridgeia</taxon>
    </lineage>
</organism>
<proteinExistence type="predicted"/>
<dbReference type="PANTHER" id="PTHR19446">
    <property type="entry name" value="REVERSE TRANSCRIPTASES"/>
    <property type="match status" value="1"/>
</dbReference>
<dbReference type="EMBL" id="JAODUO010000358">
    <property type="protein sequence ID" value="KAK2182346.1"/>
    <property type="molecule type" value="Genomic_DNA"/>
</dbReference>
<dbReference type="Proteomes" id="UP001209878">
    <property type="component" value="Unassembled WGS sequence"/>
</dbReference>
<reference evidence="1" key="1">
    <citation type="journal article" date="2023" name="Mol. Biol. Evol.">
        <title>Third-Generation Sequencing Reveals the Adaptive Role of the Epigenome in Three Deep-Sea Polychaetes.</title>
        <authorList>
            <person name="Perez M."/>
            <person name="Aroh O."/>
            <person name="Sun Y."/>
            <person name="Lan Y."/>
            <person name="Juniper S.K."/>
            <person name="Young C.R."/>
            <person name="Angers B."/>
            <person name="Qian P.Y."/>
        </authorList>
    </citation>
    <scope>NUCLEOTIDE SEQUENCE</scope>
    <source>
        <strain evidence="1">R07B-5</strain>
    </source>
</reference>
<evidence type="ECO:0008006" key="3">
    <source>
        <dbReference type="Google" id="ProtNLM"/>
    </source>
</evidence>
<name>A0AAD9L3R3_RIDPI</name>
<keyword evidence="2" id="KW-1185">Reference proteome</keyword>
<gene>
    <name evidence="1" type="ORF">NP493_358g05029</name>
</gene>
<protein>
    <recommendedName>
        <fullName evidence="3">Reverse transcriptase domain-containing protein</fullName>
    </recommendedName>
</protein>
<sequence length="299" mass="34978">MERKKLMAKRPRIGPEKIEFQLELIEKPIRDTTRIRRDTMSETITDMIQQSASSVAKAINKPLKSRISSPTRALMTKRREMAGNADNKQRIEYAVICKTIKKKPREDIRKYNHEIIRETIMASKSLKKVRRTQMLGQDRLSTLLDKQGRGIRDQNRIIERIEEFYTELYDSEQNTIIHTYLKEVPEITSWEMEAALRDIMNGTATSNDHTNIETLKAGEDTILKTLAKLYTKCLSERRIPTAWKNAKMMIIFKKGNTKDLKNYMPLSLLSNIYKVLTKLLTKRLQKTLDENQRREQAGF</sequence>